<dbReference type="InterPro" id="IPR039471">
    <property type="entry name" value="CXorf65-like"/>
</dbReference>
<evidence type="ECO:0000313" key="2">
    <source>
        <dbReference type="EMBL" id="CAH1778716.1"/>
    </source>
</evidence>
<dbReference type="PANTHER" id="PTHR33887">
    <property type="entry name" value="PB1 DOMAIN-CONTAINING PROTEIN"/>
    <property type="match status" value="1"/>
</dbReference>
<protein>
    <submittedName>
        <fullName evidence="2">Uncharacterized protein</fullName>
    </submittedName>
</protein>
<reference evidence="2" key="1">
    <citation type="submission" date="2022-03" db="EMBL/GenBank/DDBJ databases">
        <authorList>
            <person name="Martin C."/>
        </authorList>
    </citation>
    <scope>NUCLEOTIDE SEQUENCE</scope>
</reference>
<dbReference type="Pfam" id="PF15874">
    <property type="entry name" value="Il2rg"/>
    <property type="match status" value="1"/>
</dbReference>
<name>A0A8J1Y8Z8_OWEFU</name>
<dbReference type="EMBL" id="CAIIXF020000003">
    <property type="protein sequence ID" value="CAH1778716.1"/>
    <property type="molecule type" value="Genomic_DNA"/>
</dbReference>
<dbReference type="Proteomes" id="UP000749559">
    <property type="component" value="Unassembled WGS sequence"/>
</dbReference>
<sequence>IRKKCKCSNLDTQHMDLSDEAGAIKNLRNNLNDYGSEYFADRETLILIKVEVSPTGESWTYVPMLTELQTDQDFLAKLNPKTTSSQKQKHKRTKSGNDSDDGKTFRQGRRTSIKPSLGERRTSLSQASGDRRGSLLRRNSRVSMNVNLNASLNSKK</sequence>
<gene>
    <name evidence="2" type="ORF">OFUS_LOCUS5594</name>
</gene>
<feature type="region of interest" description="Disordered" evidence="1">
    <location>
        <begin position="79"/>
        <end position="140"/>
    </location>
</feature>
<organism evidence="2 3">
    <name type="scientific">Owenia fusiformis</name>
    <name type="common">Polychaete worm</name>
    <dbReference type="NCBI Taxonomy" id="6347"/>
    <lineage>
        <taxon>Eukaryota</taxon>
        <taxon>Metazoa</taxon>
        <taxon>Spiralia</taxon>
        <taxon>Lophotrochozoa</taxon>
        <taxon>Annelida</taxon>
        <taxon>Polychaeta</taxon>
        <taxon>Sedentaria</taxon>
        <taxon>Canalipalpata</taxon>
        <taxon>Sabellida</taxon>
        <taxon>Oweniida</taxon>
        <taxon>Oweniidae</taxon>
        <taxon>Owenia</taxon>
    </lineage>
</organism>
<feature type="compositionally biased region" description="Basic and acidic residues" evidence="1">
    <location>
        <begin position="95"/>
        <end position="104"/>
    </location>
</feature>
<dbReference type="OrthoDB" id="2109241at2759"/>
<accession>A0A8J1Y8Z8</accession>
<dbReference type="PANTHER" id="PTHR33887:SF5">
    <property type="entry name" value="PB1 DOMAIN-CONTAINING PROTEIN"/>
    <property type="match status" value="1"/>
</dbReference>
<keyword evidence="3" id="KW-1185">Reference proteome</keyword>
<evidence type="ECO:0000256" key="1">
    <source>
        <dbReference type="SAM" id="MobiDB-lite"/>
    </source>
</evidence>
<comment type="caution">
    <text evidence="2">The sequence shown here is derived from an EMBL/GenBank/DDBJ whole genome shotgun (WGS) entry which is preliminary data.</text>
</comment>
<evidence type="ECO:0000313" key="3">
    <source>
        <dbReference type="Proteomes" id="UP000749559"/>
    </source>
</evidence>
<dbReference type="AlphaFoldDB" id="A0A8J1Y8Z8"/>
<feature type="non-terminal residue" evidence="2">
    <location>
        <position position="1"/>
    </location>
</feature>
<proteinExistence type="predicted"/>